<feature type="domain" description="Peptidase M12A" evidence="14">
    <location>
        <begin position="407"/>
        <end position="618"/>
    </location>
</feature>
<keyword evidence="8" id="KW-1015">Disulfide bond</keyword>
<dbReference type="InterPro" id="IPR024079">
    <property type="entry name" value="MetalloPept_cat_dom_sf"/>
</dbReference>
<dbReference type="FunFam" id="3.40.390.10:FF:000050">
    <property type="entry name" value="Metalloendopeptidase"/>
    <property type="match status" value="1"/>
</dbReference>
<accession>A0A016TEY5</accession>
<evidence type="ECO:0000256" key="10">
    <source>
        <dbReference type="PROSITE-ProRule" id="PRU01211"/>
    </source>
</evidence>
<keyword evidence="3 10" id="KW-0479">Metal-binding</keyword>
<comment type="cofactor">
    <cofactor evidence="10 11">
        <name>Zn(2+)</name>
        <dbReference type="ChEBI" id="CHEBI:29105"/>
    </cofactor>
    <text evidence="10 11">Binds 1 zinc ion per subunit.</text>
</comment>
<gene>
    <name evidence="15" type="primary">Acey_s0108.g15</name>
    <name evidence="15" type="ORF">Y032_0108g15</name>
</gene>
<evidence type="ECO:0000256" key="2">
    <source>
        <dbReference type="ARBA" id="ARBA00022670"/>
    </source>
</evidence>
<dbReference type="Proteomes" id="UP000024635">
    <property type="component" value="Unassembled WGS sequence"/>
</dbReference>
<feature type="domain" description="ShKT" evidence="13">
    <location>
        <begin position="617"/>
        <end position="653"/>
    </location>
</feature>
<dbReference type="EMBL" id="JARK01001444">
    <property type="protein sequence ID" value="EYC01271.1"/>
    <property type="molecule type" value="Genomic_DNA"/>
</dbReference>
<evidence type="ECO:0000256" key="12">
    <source>
        <dbReference type="SAM" id="MobiDB-lite"/>
    </source>
</evidence>
<dbReference type="FunFam" id="1.10.10.1940:FF:000004">
    <property type="entry name" value="Metalloendopeptidase"/>
    <property type="match status" value="1"/>
</dbReference>
<dbReference type="InterPro" id="IPR001506">
    <property type="entry name" value="Peptidase_M12A"/>
</dbReference>
<dbReference type="InterPro" id="IPR003582">
    <property type="entry name" value="ShKT_dom"/>
</dbReference>
<dbReference type="GO" id="GO:0004222">
    <property type="term" value="F:metalloendopeptidase activity"/>
    <property type="evidence" value="ECO:0007669"/>
    <property type="project" value="UniProtKB-UniRule"/>
</dbReference>
<dbReference type="PANTHER" id="PTHR10127:SF802">
    <property type="entry name" value="ZINC METALLOPROTEINASE NAS-10"/>
    <property type="match status" value="1"/>
</dbReference>
<protein>
    <recommendedName>
        <fullName evidence="11">Metalloendopeptidase</fullName>
        <ecNumber evidence="11">3.4.24.-</ecNumber>
    </recommendedName>
</protein>
<comment type="function">
    <text evidence="1">Metalloprotease.</text>
</comment>
<dbReference type="Gene3D" id="3.40.390.10">
    <property type="entry name" value="Collagenase (Catalytic Domain)"/>
    <property type="match status" value="1"/>
</dbReference>
<dbReference type="SMART" id="SM00235">
    <property type="entry name" value="ZnMc"/>
    <property type="match status" value="1"/>
</dbReference>
<dbReference type="PROSITE" id="PS51864">
    <property type="entry name" value="ASTACIN"/>
    <property type="match status" value="1"/>
</dbReference>
<dbReference type="AlphaFoldDB" id="A0A016TEY5"/>
<sequence length="656" mass="72204">MEGCCSVLPSKGATLPQSKVVIRESDYRQLVDHVHSEVHMVHLLVLVRRNCSAALLLNGNSESPAQRTSAMLLPLILLAVQHGQVQSQGLLGQILGGIQGLGGQGGWGNQGQGQGQGGWGNQGQGQGGWGNQGQGGWGNGGWGGNRQPQQPWGPQNEDNAQNLLGKLVKGVGDMSASIASGIKGNGGEDIVESFRAWAMGPPPPNDVWQRRGRRFCRRFPGHPKCRGGNIPMFSEISHIIDTVIREGGKFLPKVPRLFIRDPLQGINQDLVQAARGFILQLGAISPEAGNLIKNVCRNFKCMEQNKEQIALKETVVKKVFDFEKSVTGKDNTESINLRMDRTMQVKQALLEKANLTNVVTAADNGVFDKDVLLTEKQAHFLLNELGKAGVGSDVPPPGVGGSAKFKRASVFFEENPVQKWDLRTPIPYTFDESLEEYDKNDVRNALKEIEQKTCVRFKYEASPRGYHINYQKVDSPTFCGLSYIGRVDPANPVYLSFQCGNARGVALHETLHALGLNHQHLRMDRDQHITLDWSNINPQHFDYFAVADSKLFTTYGIKYDYGSIMHYNAYTAAVNIAKPTMIPKVNPAQNSGLLGQRNAMSAADVAIVQKMYCIPNCDDKNVYCGAWALKELCNHPNHRGWMINNCRKSCNFCTSG</sequence>
<feature type="compositionally biased region" description="Low complexity" evidence="12">
    <location>
        <begin position="145"/>
        <end position="156"/>
    </location>
</feature>
<evidence type="ECO:0000313" key="16">
    <source>
        <dbReference type="Proteomes" id="UP000024635"/>
    </source>
</evidence>
<keyword evidence="4 10" id="KW-0378">Hydrolase</keyword>
<comment type="caution">
    <text evidence="9">Lacks conserved residue(s) required for the propagation of feature annotation.</text>
</comment>
<evidence type="ECO:0000256" key="7">
    <source>
        <dbReference type="ARBA" id="ARBA00023145"/>
    </source>
</evidence>
<keyword evidence="2 10" id="KW-0645">Protease</keyword>
<evidence type="ECO:0000256" key="5">
    <source>
        <dbReference type="ARBA" id="ARBA00022833"/>
    </source>
</evidence>
<feature type="active site" evidence="10">
    <location>
        <position position="509"/>
    </location>
</feature>
<dbReference type="EC" id="3.4.24.-" evidence="11"/>
<feature type="region of interest" description="Disordered" evidence="12">
    <location>
        <begin position="106"/>
        <end position="159"/>
    </location>
</feature>
<dbReference type="SUPFAM" id="SSF55486">
    <property type="entry name" value="Metalloproteases ('zincins'), catalytic domain"/>
    <property type="match status" value="1"/>
</dbReference>
<dbReference type="PANTHER" id="PTHR10127">
    <property type="entry name" value="DISCOIDIN, CUB, EGF, LAMININ , AND ZINC METALLOPROTEASE DOMAIN CONTAINING"/>
    <property type="match status" value="1"/>
</dbReference>
<dbReference type="Pfam" id="PF01400">
    <property type="entry name" value="Astacin"/>
    <property type="match status" value="1"/>
</dbReference>
<dbReference type="PROSITE" id="PS51670">
    <property type="entry name" value="SHKT"/>
    <property type="match status" value="1"/>
</dbReference>
<evidence type="ECO:0000259" key="14">
    <source>
        <dbReference type="PROSITE" id="PS51864"/>
    </source>
</evidence>
<dbReference type="OrthoDB" id="291007at2759"/>
<dbReference type="GO" id="GO:0006508">
    <property type="term" value="P:proteolysis"/>
    <property type="evidence" value="ECO:0007669"/>
    <property type="project" value="UniProtKB-KW"/>
</dbReference>
<evidence type="ECO:0000313" key="15">
    <source>
        <dbReference type="EMBL" id="EYC01271.1"/>
    </source>
</evidence>
<name>A0A016TEY5_9BILA</name>
<evidence type="ECO:0000259" key="13">
    <source>
        <dbReference type="PROSITE" id="PS51670"/>
    </source>
</evidence>
<keyword evidence="16" id="KW-1185">Reference proteome</keyword>
<keyword evidence="5 10" id="KW-0862">Zinc</keyword>
<dbReference type="SMART" id="SM00254">
    <property type="entry name" value="ShKT"/>
    <property type="match status" value="1"/>
</dbReference>
<evidence type="ECO:0000256" key="3">
    <source>
        <dbReference type="ARBA" id="ARBA00022723"/>
    </source>
</evidence>
<dbReference type="InterPro" id="IPR034035">
    <property type="entry name" value="Astacin-like_dom"/>
</dbReference>
<dbReference type="PRINTS" id="PR00480">
    <property type="entry name" value="ASTACIN"/>
</dbReference>
<evidence type="ECO:0000256" key="4">
    <source>
        <dbReference type="ARBA" id="ARBA00022801"/>
    </source>
</evidence>
<reference evidence="16" key="1">
    <citation type="journal article" date="2015" name="Nat. Genet.">
        <title>The genome and transcriptome of the zoonotic hookworm Ancylostoma ceylanicum identify infection-specific gene families.</title>
        <authorList>
            <person name="Schwarz E.M."/>
            <person name="Hu Y."/>
            <person name="Antoshechkin I."/>
            <person name="Miller M.M."/>
            <person name="Sternberg P.W."/>
            <person name="Aroian R.V."/>
        </authorList>
    </citation>
    <scope>NUCLEOTIDE SEQUENCE</scope>
    <source>
        <strain evidence="16">HY135</strain>
    </source>
</reference>
<evidence type="ECO:0000256" key="8">
    <source>
        <dbReference type="ARBA" id="ARBA00023157"/>
    </source>
</evidence>
<keyword evidence="6 10" id="KW-0482">Metalloprotease</keyword>
<evidence type="ECO:0000256" key="6">
    <source>
        <dbReference type="ARBA" id="ARBA00023049"/>
    </source>
</evidence>
<feature type="binding site" evidence="10">
    <location>
        <position position="512"/>
    </location>
    <ligand>
        <name>Zn(2+)</name>
        <dbReference type="ChEBI" id="CHEBI:29105"/>
        <note>catalytic</note>
    </ligand>
</feature>
<dbReference type="GO" id="GO:0008270">
    <property type="term" value="F:zinc ion binding"/>
    <property type="evidence" value="ECO:0007669"/>
    <property type="project" value="UniProtKB-UniRule"/>
</dbReference>
<dbReference type="InterPro" id="IPR006026">
    <property type="entry name" value="Peptidase_Metallo"/>
</dbReference>
<dbReference type="Pfam" id="PF01549">
    <property type="entry name" value="ShK"/>
    <property type="match status" value="1"/>
</dbReference>
<proteinExistence type="predicted"/>
<feature type="compositionally biased region" description="Gly residues" evidence="12">
    <location>
        <begin position="106"/>
        <end position="144"/>
    </location>
</feature>
<keyword evidence="7" id="KW-0865">Zymogen</keyword>
<dbReference type="Gene3D" id="1.10.10.1940">
    <property type="match status" value="1"/>
</dbReference>
<dbReference type="CDD" id="cd04280">
    <property type="entry name" value="ZnMc_astacin_like"/>
    <property type="match status" value="1"/>
</dbReference>
<evidence type="ECO:0000256" key="1">
    <source>
        <dbReference type="ARBA" id="ARBA00002657"/>
    </source>
</evidence>
<evidence type="ECO:0000256" key="9">
    <source>
        <dbReference type="PROSITE-ProRule" id="PRU01005"/>
    </source>
</evidence>
<organism evidence="15 16">
    <name type="scientific">Ancylostoma ceylanicum</name>
    <dbReference type="NCBI Taxonomy" id="53326"/>
    <lineage>
        <taxon>Eukaryota</taxon>
        <taxon>Metazoa</taxon>
        <taxon>Ecdysozoa</taxon>
        <taxon>Nematoda</taxon>
        <taxon>Chromadorea</taxon>
        <taxon>Rhabditida</taxon>
        <taxon>Rhabditina</taxon>
        <taxon>Rhabditomorpha</taxon>
        <taxon>Strongyloidea</taxon>
        <taxon>Ancylostomatidae</taxon>
        <taxon>Ancylostomatinae</taxon>
        <taxon>Ancylostoma</taxon>
    </lineage>
</organism>
<evidence type="ECO:0000256" key="11">
    <source>
        <dbReference type="RuleBase" id="RU361183"/>
    </source>
</evidence>
<comment type="caution">
    <text evidence="15">The sequence shown here is derived from an EMBL/GenBank/DDBJ whole genome shotgun (WGS) entry which is preliminary data.</text>
</comment>
<dbReference type="MEROPS" id="M12.A35"/>
<feature type="binding site" evidence="10">
    <location>
        <position position="508"/>
    </location>
    <ligand>
        <name>Zn(2+)</name>
        <dbReference type="ChEBI" id="CHEBI:29105"/>
        <note>catalytic</note>
    </ligand>
</feature>
<feature type="binding site" evidence="10">
    <location>
        <position position="518"/>
    </location>
    <ligand>
        <name>Zn(2+)</name>
        <dbReference type="ChEBI" id="CHEBI:29105"/>
        <note>catalytic</note>
    </ligand>
</feature>